<protein>
    <submittedName>
        <fullName evidence="10">Ribose transport system permease protein</fullName>
    </submittedName>
</protein>
<feature type="transmembrane region" description="Helical" evidence="9">
    <location>
        <begin position="236"/>
        <end position="255"/>
    </location>
</feature>
<sequence length="343" mass="35377">MKESLDSATPRPELADPKAGPPLVRRASVNSLASKWAGPLLLLAMIVGFTIALPGVFLTSSNLVAVVNNQAIAAIVALGLLFPLAAGVFDISIGGVITLSVISSASMFQATSGRMPVIAVIVVTLLAGSLAGFVNGLLVVRLQIDPFIVTLGTGSVFLGISQLVANGKAVSENIPTGFTDLGRGEVLGIPNPIVCVVVLAIVVYYVLEHTPLGRMIYATGAGREASRLAGVPTDRILYLAFWASAFCAALAGLVYTARIGTGQPDVGGQYLLPCYAAAFLGSTMIKPGRFNVAGLLVGLAIIAVGINGLQLWGIPFWVISTFQGGALVFAVVLTKISKTTKST</sequence>
<evidence type="ECO:0000256" key="2">
    <source>
        <dbReference type="ARBA" id="ARBA00022448"/>
    </source>
</evidence>
<gene>
    <name evidence="10" type="ORF">M2280_001063</name>
</gene>
<evidence type="ECO:0000256" key="3">
    <source>
        <dbReference type="ARBA" id="ARBA00022475"/>
    </source>
</evidence>
<keyword evidence="6 9" id="KW-1133">Transmembrane helix</keyword>
<evidence type="ECO:0000256" key="7">
    <source>
        <dbReference type="ARBA" id="ARBA00023136"/>
    </source>
</evidence>
<organism evidence="10 11">
    <name type="scientific">Prescottella agglutinans</name>
    <dbReference type="NCBI Taxonomy" id="1644129"/>
    <lineage>
        <taxon>Bacteria</taxon>
        <taxon>Bacillati</taxon>
        <taxon>Actinomycetota</taxon>
        <taxon>Actinomycetes</taxon>
        <taxon>Mycobacteriales</taxon>
        <taxon>Nocardiaceae</taxon>
        <taxon>Prescottella</taxon>
    </lineage>
</organism>
<evidence type="ECO:0000256" key="9">
    <source>
        <dbReference type="SAM" id="Phobius"/>
    </source>
</evidence>
<keyword evidence="7 9" id="KW-0472">Membrane</keyword>
<feature type="transmembrane region" description="Helical" evidence="9">
    <location>
        <begin position="36"/>
        <end position="59"/>
    </location>
</feature>
<name>A0ABT6M7H3_9NOCA</name>
<accession>A0ABT6M7H3</accession>
<evidence type="ECO:0000256" key="4">
    <source>
        <dbReference type="ARBA" id="ARBA00022519"/>
    </source>
</evidence>
<feature type="transmembrane region" description="Helical" evidence="9">
    <location>
        <begin position="292"/>
        <end position="310"/>
    </location>
</feature>
<feature type="transmembrane region" description="Helical" evidence="9">
    <location>
        <begin position="147"/>
        <end position="167"/>
    </location>
</feature>
<keyword evidence="3" id="KW-1003">Cell membrane</keyword>
<evidence type="ECO:0000256" key="1">
    <source>
        <dbReference type="ARBA" id="ARBA00004651"/>
    </source>
</evidence>
<keyword evidence="5 9" id="KW-0812">Transmembrane</keyword>
<dbReference type="PANTHER" id="PTHR32196:SF21">
    <property type="entry name" value="ABC TRANSPORTER PERMEASE PROTEIN YPHD-RELATED"/>
    <property type="match status" value="1"/>
</dbReference>
<feature type="transmembrane region" description="Helical" evidence="9">
    <location>
        <begin position="71"/>
        <end position="97"/>
    </location>
</feature>
<evidence type="ECO:0000256" key="5">
    <source>
        <dbReference type="ARBA" id="ARBA00022692"/>
    </source>
</evidence>
<reference evidence="10 11" key="1">
    <citation type="submission" date="2023-04" db="EMBL/GenBank/DDBJ databases">
        <title>Forest soil microbial communities from Buena Vista Peninsula, Colon Province, Panama.</title>
        <authorList>
            <person name="Bouskill N."/>
        </authorList>
    </citation>
    <scope>NUCLEOTIDE SEQUENCE [LARGE SCALE GENOMIC DNA]</scope>
    <source>
        <strain evidence="10 11">CFH S0262</strain>
    </source>
</reference>
<dbReference type="EMBL" id="JARXVC010000002">
    <property type="protein sequence ID" value="MDH6279854.1"/>
    <property type="molecule type" value="Genomic_DNA"/>
</dbReference>
<dbReference type="Pfam" id="PF02653">
    <property type="entry name" value="BPD_transp_2"/>
    <property type="match status" value="1"/>
</dbReference>
<feature type="region of interest" description="Disordered" evidence="8">
    <location>
        <begin position="1"/>
        <end position="20"/>
    </location>
</feature>
<evidence type="ECO:0000256" key="6">
    <source>
        <dbReference type="ARBA" id="ARBA00022989"/>
    </source>
</evidence>
<dbReference type="PANTHER" id="PTHR32196">
    <property type="entry name" value="ABC TRANSPORTER PERMEASE PROTEIN YPHD-RELATED-RELATED"/>
    <property type="match status" value="1"/>
</dbReference>
<keyword evidence="2" id="KW-0813">Transport</keyword>
<comment type="subcellular location">
    <subcellularLocation>
        <location evidence="1">Cell membrane</location>
        <topology evidence="1">Multi-pass membrane protein</topology>
    </subcellularLocation>
</comment>
<feature type="transmembrane region" description="Helical" evidence="9">
    <location>
        <begin position="187"/>
        <end position="207"/>
    </location>
</feature>
<dbReference type="CDD" id="cd06579">
    <property type="entry name" value="TM_PBP1_transp_AraH_like"/>
    <property type="match status" value="1"/>
</dbReference>
<evidence type="ECO:0000313" key="10">
    <source>
        <dbReference type="EMBL" id="MDH6279854.1"/>
    </source>
</evidence>
<feature type="transmembrane region" description="Helical" evidence="9">
    <location>
        <begin position="316"/>
        <end position="334"/>
    </location>
</feature>
<dbReference type="Proteomes" id="UP001160334">
    <property type="component" value="Unassembled WGS sequence"/>
</dbReference>
<proteinExistence type="predicted"/>
<dbReference type="InterPro" id="IPR001851">
    <property type="entry name" value="ABC_transp_permease"/>
</dbReference>
<comment type="caution">
    <text evidence="10">The sequence shown here is derived from an EMBL/GenBank/DDBJ whole genome shotgun (WGS) entry which is preliminary data.</text>
</comment>
<evidence type="ECO:0000313" key="11">
    <source>
        <dbReference type="Proteomes" id="UP001160334"/>
    </source>
</evidence>
<keyword evidence="11" id="KW-1185">Reference proteome</keyword>
<dbReference type="RefSeq" id="WP_280759216.1">
    <property type="nucleotide sequence ID" value="NZ_JARXVC010000002.1"/>
</dbReference>
<feature type="transmembrane region" description="Helical" evidence="9">
    <location>
        <begin position="267"/>
        <end position="285"/>
    </location>
</feature>
<keyword evidence="4" id="KW-0997">Cell inner membrane</keyword>
<feature type="transmembrane region" description="Helical" evidence="9">
    <location>
        <begin position="117"/>
        <end position="140"/>
    </location>
</feature>
<evidence type="ECO:0000256" key="8">
    <source>
        <dbReference type="SAM" id="MobiDB-lite"/>
    </source>
</evidence>